<accession>A0A1S7PV45</accession>
<dbReference type="Proteomes" id="UP000191897">
    <property type="component" value="Unassembled WGS sequence"/>
</dbReference>
<dbReference type="EMBL" id="FBWC01000014">
    <property type="protein sequence ID" value="CUX27052.1"/>
    <property type="molecule type" value="Genomic_DNA"/>
</dbReference>
<organism evidence="1 2">
    <name type="scientific">Agrobacterium tumefaciens str. Kerr 14</name>
    <dbReference type="NCBI Taxonomy" id="1183424"/>
    <lineage>
        <taxon>Bacteria</taxon>
        <taxon>Pseudomonadati</taxon>
        <taxon>Pseudomonadota</taxon>
        <taxon>Alphaproteobacteria</taxon>
        <taxon>Hyphomicrobiales</taxon>
        <taxon>Rhizobiaceae</taxon>
        <taxon>Rhizobium/Agrobacterium group</taxon>
        <taxon>Agrobacterium</taxon>
        <taxon>Agrobacterium tumefaciens complex</taxon>
    </lineage>
</organism>
<sequence>MSAPAQQHSSRPEGFDLTDSFCSAPSFIESETFWPRNDNRVRSLRERCLSPHSAKRQATAEMPLEEVEVAGGLVERLGMAMAEGGAERLLHFRKLDEAERGRDIHDPVSGNGAGDGIDEFGKATGLLDGKVDALQELDAVARQLTVGHFKQLRFDALYKVGDIVQFRYHAHQNIRQGFFERSGGGVLCKLHWKLRD</sequence>
<evidence type="ECO:0000313" key="2">
    <source>
        <dbReference type="Proteomes" id="UP000191897"/>
    </source>
</evidence>
<gene>
    <name evidence="1" type="ORF">AGR4C_Cc50056</name>
</gene>
<reference evidence="1 2" key="1">
    <citation type="submission" date="2016-01" db="EMBL/GenBank/DDBJ databases">
        <authorList>
            <person name="Oliw E.H."/>
        </authorList>
    </citation>
    <scope>NUCLEOTIDE SEQUENCE [LARGE SCALE GENOMIC DNA]</scope>
    <source>
        <strain evidence="1 2">Kerr 14</strain>
    </source>
</reference>
<proteinExistence type="predicted"/>
<evidence type="ECO:0000313" key="1">
    <source>
        <dbReference type="EMBL" id="CUX27052.1"/>
    </source>
</evidence>
<protein>
    <submittedName>
        <fullName evidence="1">Uncharacterized protein</fullName>
    </submittedName>
</protein>
<name>A0A1S7PV45_AGRTU</name>
<dbReference type="AlphaFoldDB" id="A0A1S7PV45"/>